<evidence type="ECO:0000259" key="4">
    <source>
        <dbReference type="SMART" id="SM00460"/>
    </source>
</evidence>
<dbReference type="Gene3D" id="3.10.620.30">
    <property type="match status" value="1"/>
</dbReference>
<dbReference type="InterPro" id="IPR002931">
    <property type="entry name" value="Transglutaminase-like"/>
</dbReference>
<dbReference type="InterPro" id="IPR052557">
    <property type="entry name" value="CAP/Cytokinesis_protein"/>
</dbReference>
<keyword evidence="3" id="KW-0732">Signal</keyword>
<proteinExistence type="predicted"/>
<accession>A0A7C9JJW5</accession>
<feature type="repeat" description="Cell wall-binding" evidence="2">
    <location>
        <begin position="1049"/>
        <end position="1068"/>
    </location>
</feature>
<dbReference type="Gene3D" id="2.10.270.10">
    <property type="entry name" value="Cholin Binding"/>
    <property type="match status" value="2"/>
</dbReference>
<evidence type="ECO:0000256" key="2">
    <source>
        <dbReference type="PROSITE-ProRule" id="PRU00591"/>
    </source>
</evidence>
<evidence type="ECO:0000256" key="3">
    <source>
        <dbReference type="SAM" id="SignalP"/>
    </source>
</evidence>
<dbReference type="Pfam" id="PF01841">
    <property type="entry name" value="Transglut_core"/>
    <property type="match status" value="1"/>
</dbReference>
<reference evidence="5" key="1">
    <citation type="submission" date="2018-08" db="EMBL/GenBank/DDBJ databases">
        <title>Murine metabolic-syndrome-specific gut microbial biobank.</title>
        <authorList>
            <person name="Liu C."/>
        </authorList>
    </citation>
    <scope>NUCLEOTIDE SEQUENCE [LARGE SCALE GENOMIC DNA]</scope>
    <source>
        <strain evidence="5">Z82</strain>
    </source>
</reference>
<feature type="repeat" description="Cell wall-binding" evidence="2">
    <location>
        <begin position="925"/>
        <end position="944"/>
    </location>
</feature>
<evidence type="ECO:0000256" key="1">
    <source>
        <dbReference type="ARBA" id="ARBA00022737"/>
    </source>
</evidence>
<dbReference type="PANTHER" id="PTHR46333:SF2">
    <property type="entry name" value="CYTOKINESIS PROTEIN 3"/>
    <property type="match status" value="1"/>
</dbReference>
<feature type="domain" description="Transglutaminase-like" evidence="4">
    <location>
        <begin position="587"/>
        <end position="641"/>
    </location>
</feature>
<protein>
    <recommendedName>
        <fullName evidence="4">Transglutaminase-like domain-containing protein</fullName>
    </recommendedName>
</protein>
<dbReference type="GO" id="GO:0005737">
    <property type="term" value="C:cytoplasm"/>
    <property type="evidence" value="ECO:0007669"/>
    <property type="project" value="TreeGrafter"/>
</dbReference>
<dbReference type="SMART" id="SM00460">
    <property type="entry name" value="TGc"/>
    <property type="match status" value="2"/>
</dbReference>
<feature type="repeat" description="Cell wall-binding" evidence="2">
    <location>
        <begin position="987"/>
        <end position="1006"/>
    </location>
</feature>
<sequence>MQKTTGARALSVLLAAALAATLCPLPAFATDAAPSGLEPLAANQAAGDASATPAASAASAGGFATAEEAIRAAQSLETDGATTVLVGFDPLFPEDGYTVSISPDAAASSLDGADSPDEPASAYSLGIAAESTTLGALLDAGWESAAPTIDVTSLGTLPATNEQFDALFRSYIDHMLDRPGLFNVRTYLNAALSADRTQIVALLPSYITTDADTLAQMQADFDLNVQRALACVDDSMTDESKVYALHDWLCNHATYNRGAVAPDADPNDPEAEDSDAAKASYPSFTAYGCMVDGLGVCQSYMFALAYLLDQAGVENAPLLVTSENHAWNAVNLDGSWYHVDATWDDNDDSGATGNPDYSYFLKSGTWFASPAAGYHPHSGWTDSATTYGWDSSFTDSNRNLDGYQWKRYAPQGNRLCDFVKSSTAGDLALVVKYDALKAGEDTDFFAQGWGGKGDYLYSFQSPMLTDGLSDYPNLVDPTNATFNNAYTMQDAGSFPFEFTVSGTYRLRITLQDNLYGDRPVKTASSNLVLTLNSAEAPSVANRCAAIAAQCNASLGANATDFDRALWLHDYLIDNAEYDLRFVNAEGVLARGLGNCESYHAAYCNLLKAVGIETGRIASVADNHVWTAVRLDGKWYQVDVTWDDENIKGMPVDLRHIHFGLTDELMALAHPGHTQPVAGYESASLDDNYFIRTGAIDPFADEFEAEINDYLAKGAASFSIEEKIQNHAGWLSAYDGATKSILGNLIAYELGQRSWTATLGGTQKNVALKVTYTNKSNVATGKSGGTFAFTATYADATHTHRWGAWSTTTNATCTAAGQQKRTCSTCGASETRTLAALGHGFGAWVRVKEPTTQAQGQDARTCSRCGAKETRPVAKLPAPTTPAAKPGWSLNSGVWQYRHSDGSLAEGGWERIGGAWYLFDRSGNMLTGWQQVGGTWYYLKASGAMAEGWQQVGGTWYYLKPGSGAMAEGWASAGGAWYYLKPGSGAMAEGWQQVGGAWYYLKAGGAMAEGWASVGGAWYYLRPGSGAMAEGWQQVGGTWYYLRPGSGAMVTGWLNLSGTWYWMDSSGAMATGSRWIDGAWNRFSGSGAWLGA</sequence>
<evidence type="ECO:0000313" key="5">
    <source>
        <dbReference type="EMBL" id="NBI35142.1"/>
    </source>
</evidence>
<gene>
    <name evidence="5" type="ORF">D1639_08905</name>
</gene>
<dbReference type="AlphaFoldDB" id="A0A7C9JJW5"/>
<dbReference type="InterPro" id="IPR038765">
    <property type="entry name" value="Papain-like_cys_pep_sf"/>
</dbReference>
<comment type="caution">
    <text evidence="5">The sequence shown here is derived from an EMBL/GenBank/DDBJ whole genome shotgun (WGS) entry which is preliminary data.</text>
</comment>
<feature type="signal peptide" evidence="3">
    <location>
        <begin position="1"/>
        <end position="29"/>
    </location>
</feature>
<dbReference type="PANTHER" id="PTHR46333">
    <property type="entry name" value="CYTOKINESIS PROTEIN 3"/>
    <property type="match status" value="1"/>
</dbReference>
<dbReference type="EMBL" id="QWKH01000079">
    <property type="protein sequence ID" value="NBI35142.1"/>
    <property type="molecule type" value="Genomic_DNA"/>
</dbReference>
<dbReference type="SUPFAM" id="SSF54001">
    <property type="entry name" value="Cysteine proteinases"/>
    <property type="match status" value="2"/>
</dbReference>
<organism evidence="5">
    <name type="scientific">Muribaculaceae bacterium Z82</name>
    <dbReference type="NCBI Taxonomy" id="2304548"/>
    <lineage>
        <taxon>Bacteria</taxon>
        <taxon>Pseudomonadati</taxon>
        <taxon>Bacteroidota</taxon>
        <taxon>Bacteroidia</taxon>
        <taxon>Bacteroidales</taxon>
        <taxon>Muribaculaceae</taxon>
    </lineage>
</organism>
<keyword evidence="1" id="KW-0677">Repeat</keyword>
<feature type="chain" id="PRO_5028889262" description="Transglutaminase-like domain-containing protein" evidence="3">
    <location>
        <begin position="30"/>
        <end position="1091"/>
    </location>
</feature>
<feature type="domain" description="Transglutaminase-like" evidence="4">
    <location>
        <begin position="289"/>
        <end position="343"/>
    </location>
</feature>
<dbReference type="PROSITE" id="PS51170">
    <property type="entry name" value="CW"/>
    <property type="match status" value="3"/>
</dbReference>
<dbReference type="InterPro" id="IPR018337">
    <property type="entry name" value="Cell_wall/Cho-bd_repeat"/>
</dbReference>
<dbReference type="Pfam" id="PF19127">
    <property type="entry name" value="Choline_bind_3"/>
    <property type="match status" value="4"/>
</dbReference>
<dbReference type="SUPFAM" id="SSF69360">
    <property type="entry name" value="Cell wall binding repeat"/>
    <property type="match status" value="1"/>
</dbReference>
<name>A0A7C9JJW5_9BACT</name>